<dbReference type="GO" id="GO:0005524">
    <property type="term" value="F:ATP binding"/>
    <property type="evidence" value="ECO:0007669"/>
    <property type="project" value="UniProtKB-KW"/>
</dbReference>
<dbReference type="AlphaFoldDB" id="A0A1H3JC40"/>
<dbReference type="SUPFAM" id="SSF47384">
    <property type="entry name" value="Homodimeric domain of signal transducing histidine kinase"/>
    <property type="match status" value="1"/>
</dbReference>
<keyword evidence="9" id="KW-0067">ATP-binding</keyword>
<dbReference type="PANTHER" id="PTHR44936">
    <property type="entry name" value="SENSOR PROTEIN CREC"/>
    <property type="match status" value="1"/>
</dbReference>
<accession>A0A1H3JC40</accession>
<dbReference type="SMART" id="SM00387">
    <property type="entry name" value="HATPase_c"/>
    <property type="match status" value="1"/>
</dbReference>
<evidence type="ECO:0000313" key="15">
    <source>
        <dbReference type="Proteomes" id="UP000595064"/>
    </source>
</evidence>
<dbReference type="PROSITE" id="PS50109">
    <property type="entry name" value="HIS_KIN"/>
    <property type="match status" value="1"/>
</dbReference>
<proteinExistence type="predicted"/>
<feature type="transmembrane region" description="Helical" evidence="10">
    <location>
        <begin position="84"/>
        <end position="102"/>
    </location>
</feature>
<keyword evidence="5" id="KW-0597">Phosphoprotein</keyword>
<dbReference type="Proteomes" id="UP000183417">
    <property type="component" value="Unassembled WGS sequence"/>
</dbReference>
<feature type="transmembrane region" description="Helical" evidence="10">
    <location>
        <begin position="26"/>
        <end position="45"/>
    </location>
</feature>
<evidence type="ECO:0000313" key="14">
    <source>
        <dbReference type="Proteomes" id="UP000183417"/>
    </source>
</evidence>
<keyword evidence="6" id="KW-0808">Transferase</keyword>
<keyword evidence="7" id="KW-0547">Nucleotide-binding</keyword>
<dbReference type="GO" id="GO:0000155">
    <property type="term" value="F:phosphorelay sensor kinase activity"/>
    <property type="evidence" value="ECO:0007669"/>
    <property type="project" value="InterPro"/>
</dbReference>
<reference evidence="12 15" key="2">
    <citation type="submission" date="2020-12" db="EMBL/GenBank/DDBJ databases">
        <title>FDA dAtabase for Regulatory Grade micrObial Sequences (FDA-ARGOS): Supporting development and validation of Infectious Disease Dx tests.</title>
        <authorList>
            <person name="Sproer C."/>
            <person name="Gronow S."/>
            <person name="Severitt S."/>
            <person name="Schroder I."/>
            <person name="Tallon L."/>
            <person name="Sadzewicz L."/>
            <person name="Zhao X."/>
            <person name="Boylan J."/>
            <person name="Ott S."/>
            <person name="Bowen H."/>
            <person name="Vavikolanu K."/>
            <person name="Mehta A."/>
            <person name="Aluvathingal J."/>
            <person name="Nadendla S."/>
            <person name="Lowell S."/>
            <person name="Myers T."/>
            <person name="Yan Y."/>
            <person name="Sichtig H."/>
        </authorList>
    </citation>
    <scope>NUCLEOTIDE SEQUENCE [LARGE SCALE GENOMIC DNA]</scope>
    <source>
        <strain evidence="12 15">FDAARGOS_890</strain>
    </source>
</reference>
<feature type="domain" description="Histidine kinase" evidence="11">
    <location>
        <begin position="219"/>
        <end position="426"/>
    </location>
</feature>
<organism evidence="13 14">
    <name type="scientific">Delftia lacustris</name>
    <dbReference type="NCBI Taxonomy" id="558537"/>
    <lineage>
        <taxon>Bacteria</taxon>
        <taxon>Pseudomonadati</taxon>
        <taxon>Pseudomonadota</taxon>
        <taxon>Betaproteobacteria</taxon>
        <taxon>Burkholderiales</taxon>
        <taxon>Comamonadaceae</taxon>
        <taxon>Delftia</taxon>
    </lineage>
</organism>
<reference evidence="13 14" key="1">
    <citation type="submission" date="2016-10" db="EMBL/GenBank/DDBJ databases">
        <authorList>
            <person name="de Groot N.N."/>
        </authorList>
    </citation>
    <scope>NUCLEOTIDE SEQUENCE [LARGE SCALE GENOMIC DNA]</scope>
    <source>
        <strain evidence="13 14">LMG 24775</strain>
    </source>
</reference>
<dbReference type="Proteomes" id="UP000595064">
    <property type="component" value="Chromosome"/>
</dbReference>
<dbReference type="InterPro" id="IPR005467">
    <property type="entry name" value="His_kinase_dom"/>
</dbReference>
<evidence type="ECO:0000256" key="6">
    <source>
        <dbReference type="ARBA" id="ARBA00022679"/>
    </source>
</evidence>
<evidence type="ECO:0000256" key="1">
    <source>
        <dbReference type="ARBA" id="ARBA00000085"/>
    </source>
</evidence>
<dbReference type="Pfam" id="PF02518">
    <property type="entry name" value="HATPase_c"/>
    <property type="match status" value="1"/>
</dbReference>
<gene>
    <name evidence="12" type="ORF">I6G47_03800</name>
    <name evidence="13" type="ORF">SAMN05421547_104161</name>
</gene>
<dbReference type="Gene3D" id="1.10.287.130">
    <property type="match status" value="1"/>
</dbReference>
<dbReference type="InterPro" id="IPR050980">
    <property type="entry name" value="2C_sensor_his_kinase"/>
</dbReference>
<dbReference type="Gene3D" id="3.30.565.10">
    <property type="entry name" value="Histidine kinase-like ATPase, C-terminal domain"/>
    <property type="match status" value="1"/>
</dbReference>
<dbReference type="PRINTS" id="PR00344">
    <property type="entry name" value="BCTRLSENSOR"/>
</dbReference>
<evidence type="ECO:0000256" key="7">
    <source>
        <dbReference type="ARBA" id="ARBA00022741"/>
    </source>
</evidence>
<evidence type="ECO:0000256" key="3">
    <source>
        <dbReference type="ARBA" id="ARBA00012438"/>
    </source>
</evidence>
<keyword evidence="10" id="KW-1133">Transmembrane helix</keyword>
<comment type="subcellular location">
    <subcellularLocation>
        <location evidence="2">Cell membrane</location>
        <topology evidence="2">Multi-pass membrane protein</topology>
    </subcellularLocation>
</comment>
<name>A0A1H3JC40_9BURK</name>
<keyword evidence="15" id="KW-1185">Reference proteome</keyword>
<keyword evidence="4" id="KW-1003">Cell membrane</keyword>
<dbReference type="InterPro" id="IPR004358">
    <property type="entry name" value="Sig_transdc_His_kin-like_C"/>
</dbReference>
<dbReference type="SUPFAM" id="SSF55874">
    <property type="entry name" value="ATPase domain of HSP90 chaperone/DNA topoisomerase II/histidine kinase"/>
    <property type="match status" value="1"/>
</dbReference>
<dbReference type="InterPro" id="IPR003594">
    <property type="entry name" value="HATPase_dom"/>
</dbReference>
<protein>
    <recommendedName>
        <fullName evidence="3">histidine kinase</fullName>
        <ecNumber evidence="3">2.7.13.3</ecNumber>
    </recommendedName>
</protein>
<dbReference type="EMBL" id="FNPE01000004">
    <property type="protein sequence ID" value="SDY36774.1"/>
    <property type="molecule type" value="Genomic_DNA"/>
</dbReference>
<dbReference type="KEGG" id="dla:I6G47_03800"/>
<dbReference type="PANTHER" id="PTHR44936:SF10">
    <property type="entry name" value="SENSOR PROTEIN RSTB"/>
    <property type="match status" value="1"/>
</dbReference>
<dbReference type="InterPro" id="IPR036097">
    <property type="entry name" value="HisK_dim/P_sf"/>
</dbReference>
<dbReference type="EC" id="2.7.13.3" evidence="3"/>
<feature type="transmembrane region" description="Helical" evidence="10">
    <location>
        <begin position="51"/>
        <end position="72"/>
    </location>
</feature>
<evidence type="ECO:0000256" key="9">
    <source>
        <dbReference type="ARBA" id="ARBA00022840"/>
    </source>
</evidence>
<dbReference type="InterPro" id="IPR003661">
    <property type="entry name" value="HisK_dim/P_dom"/>
</dbReference>
<dbReference type="EMBL" id="CP065748">
    <property type="protein sequence ID" value="QPS82222.1"/>
    <property type="molecule type" value="Genomic_DNA"/>
</dbReference>
<keyword evidence="10" id="KW-0812">Transmembrane</keyword>
<evidence type="ECO:0000256" key="2">
    <source>
        <dbReference type="ARBA" id="ARBA00004651"/>
    </source>
</evidence>
<evidence type="ECO:0000256" key="4">
    <source>
        <dbReference type="ARBA" id="ARBA00022475"/>
    </source>
</evidence>
<evidence type="ECO:0000256" key="8">
    <source>
        <dbReference type="ARBA" id="ARBA00022777"/>
    </source>
</evidence>
<evidence type="ECO:0000256" key="10">
    <source>
        <dbReference type="SAM" id="Phobius"/>
    </source>
</evidence>
<dbReference type="RefSeq" id="WP_016447187.1">
    <property type="nucleotide sequence ID" value="NZ_AP025556.1"/>
</dbReference>
<sequence length="433" mass="47481">MNSPSESLFRVERTTERQNMQLLIQLRWFAVVGQVITISLVHYGFGINLPLPAMALVLMASVFTNLGYIYWYRSHRRQISARNLFLALLADVLALAIQLYLSGGASNPFIYLFLLQGILGAVLLRPVHAWIIVASTSLCTLVLAIVHWPLPIGAAGPDGLPGLYVSGILISFGLTTVLLVVFLRRIVSNLRRRDARLANMRQRASEEEHIVRMGLLATGAAHELGTPLSTMSVILGDWQRMPVITQDPDLLADLQEMQQQLLRCKSIVSSVLMSAGETRADAPQATTLHAFMDGVVAQWQSRHAVERFDYVQAEEDFPILSDTALQQMVCNVLDNAAEASPGHVALHLSVRTGMLCITVRDKGPGFAPAVLEQLGQRHISTKTERPGRGLGLFLVLNVARSLGGRVQVRNTPPRGSEVEIRLPLSSIAIEPGA</sequence>
<feature type="transmembrane region" description="Helical" evidence="10">
    <location>
        <begin position="131"/>
        <end position="150"/>
    </location>
</feature>
<comment type="catalytic activity">
    <reaction evidence="1">
        <text>ATP + protein L-histidine = ADP + protein N-phospho-L-histidine.</text>
        <dbReference type="EC" id="2.7.13.3"/>
    </reaction>
</comment>
<evidence type="ECO:0000313" key="13">
    <source>
        <dbReference type="EMBL" id="SDY36774.1"/>
    </source>
</evidence>
<dbReference type="GeneID" id="94692004"/>
<feature type="transmembrane region" description="Helical" evidence="10">
    <location>
        <begin position="108"/>
        <end position="124"/>
    </location>
</feature>
<evidence type="ECO:0000256" key="5">
    <source>
        <dbReference type="ARBA" id="ARBA00022553"/>
    </source>
</evidence>
<feature type="transmembrane region" description="Helical" evidence="10">
    <location>
        <begin position="162"/>
        <end position="183"/>
    </location>
</feature>
<dbReference type="GO" id="GO:0005886">
    <property type="term" value="C:plasma membrane"/>
    <property type="evidence" value="ECO:0007669"/>
    <property type="project" value="UniProtKB-SubCell"/>
</dbReference>
<evidence type="ECO:0000313" key="12">
    <source>
        <dbReference type="EMBL" id="QPS82222.1"/>
    </source>
</evidence>
<dbReference type="CDD" id="cd00082">
    <property type="entry name" value="HisKA"/>
    <property type="match status" value="1"/>
</dbReference>
<evidence type="ECO:0000259" key="11">
    <source>
        <dbReference type="PROSITE" id="PS50109"/>
    </source>
</evidence>
<keyword evidence="8 13" id="KW-0418">Kinase</keyword>
<dbReference type="InterPro" id="IPR036890">
    <property type="entry name" value="HATPase_C_sf"/>
</dbReference>
<keyword evidence="10" id="KW-0472">Membrane</keyword>